<dbReference type="Pfam" id="PF03975">
    <property type="entry name" value="CheD"/>
    <property type="match status" value="1"/>
</dbReference>
<comment type="caution">
    <text evidence="5">The sequence shown here is derived from an EMBL/GenBank/DDBJ whole genome shotgun (WGS) entry which is preliminary data.</text>
</comment>
<dbReference type="EMBL" id="QUNR01000004">
    <property type="protein sequence ID" value="REH36717.1"/>
    <property type="molecule type" value="Genomic_DNA"/>
</dbReference>
<dbReference type="OrthoDB" id="9807202at2"/>
<dbReference type="InterPro" id="IPR011324">
    <property type="entry name" value="Cytotoxic_necrot_fac-like_cat"/>
</dbReference>
<evidence type="ECO:0000256" key="3">
    <source>
        <dbReference type="HAMAP-Rule" id="MF_01440"/>
    </source>
</evidence>
<protein>
    <recommendedName>
        <fullName evidence="3">Probable chemoreceptor glutamine deamidase CheD</fullName>
        <ecNumber evidence="3">3.5.1.44</ecNumber>
    </recommendedName>
</protein>
<comment type="similarity">
    <text evidence="3">Belongs to the CheD family.</text>
</comment>
<keyword evidence="6" id="KW-1185">Reference proteome</keyword>
<evidence type="ECO:0000256" key="1">
    <source>
        <dbReference type="ARBA" id="ARBA00022500"/>
    </source>
</evidence>
<comment type="catalytic activity">
    <reaction evidence="3">
        <text>L-glutaminyl-[protein] + H2O = L-glutamyl-[protein] + NH4(+)</text>
        <dbReference type="Rhea" id="RHEA:16441"/>
        <dbReference type="Rhea" id="RHEA-COMP:10207"/>
        <dbReference type="Rhea" id="RHEA-COMP:10208"/>
        <dbReference type="ChEBI" id="CHEBI:15377"/>
        <dbReference type="ChEBI" id="CHEBI:28938"/>
        <dbReference type="ChEBI" id="CHEBI:29973"/>
        <dbReference type="ChEBI" id="CHEBI:30011"/>
        <dbReference type="EC" id="3.5.1.44"/>
    </reaction>
</comment>
<dbReference type="InterPro" id="IPR038592">
    <property type="entry name" value="CheD-like_sf"/>
</dbReference>
<dbReference type="SUPFAM" id="SSF64438">
    <property type="entry name" value="CNF1/YfiH-like putative cysteine hydrolases"/>
    <property type="match status" value="1"/>
</dbReference>
<sequence length="202" mass="22509">MSTPRRRPRYDASVGEAYLATSKFYDHQFKREVIKIMPGEFFVASGEVVIATVLGSCVSAVIWDPVTRIGGMNHFMLAASADEHGDEIDCMRYGHFAMDTLIERVLAQGALKHSLEAKVFGGGRVLRGFSASDIGEDNAAFVVEYLEEKGIPITACNLGDVYPRKLYFFPDSGRVKMRKLKTDYNPKVARIEMAYRANLKLG</sequence>
<proteinExistence type="inferred from homology"/>
<keyword evidence="4" id="KW-0812">Transmembrane</keyword>
<dbReference type="RefSeq" id="WP_116208674.1">
    <property type="nucleotide sequence ID" value="NZ_QUNR01000004.1"/>
</dbReference>
<evidence type="ECO:0000256" key="2">
    <source>
        <dbReference type="ARBA" id="ARBA00022801"/>
    </source>
</evidence>
<reference evidence="5 6" key="1">
    <citation type="submission" date="2018-08" db="EMBL/GenBank/DDBJ databases">
        <title>Genomic Encyclopedia of Type Strains, Phase IV (KMG-IV): sequencing the most valuable type-strain genomes for metagenomic binning, comparative biology and taxonomic classification.</title>
        <authorList>
            <person name="Goeker M."/>
        </authorList>
    </citation>
    <scope>NUCLEOTIDE SEQUENCE [LARGE SCALE GENOMIC DNA]</scope>
    <source>
        <strain evidence="5 6">DSM 26022</strain>
    </source>
</reference>
<organism evidence="5 6">
    <name type="scientific">Paraperlucidibaca baekdonensis</name>
    <dbReference type="NCBI Taxonomy" id="748120"/>
    <lineage>
        <taxon>Bacteria</taxon>
        <taxon>Pseudomonadati</taxon>
        <taxon>Pseudomonadota</taxon>
        <taxon>Gammaproteobacteria</taxon>
        <taxon>Moraxellales</taxon>
        <taxon>Moraxellaceae</taxon>
        <taxon>Paraperlucidibaca</taxon>
    </lineage>
</organism>
<comment type="function">
    <text evidence="3">Probably deamidates glutamine residues to glutamate on methyl-accepting chemotaxis receptors (MCPs), playing an important role in chemotaxis.</text>
</comment>
<accession>A0A3E0H3B7</accession>
<name>A0A3E0H3B7_9GAMM</name>
<dbReference type="CDD" id="cd16352">
    <property type="entry name" value="CheD"/>
    <property type="match status" value="1"/>
</dbReference>
<evidence type="ECO:0000313" key="6">
    <source>
        <dbReference type="Proteomes" id="UP000256774"/>
    </source>
</evidence>
<keyword evidence="4" id="KW-1133">Transmembrane helix</keyword>
<gene>
    <name evidence="3" type="primary">cheD</name>
    <name evidence="5" type="ORF">DFR26_1853</name>
</gene>
<evidence type="ECO:0000256" key="4">
    <source>
        <dbReference type="SAM" id="Phobius"/>
    </source>
</evidence>
<keyword evidence="4" id="KW-0472">Membrane</keyword>
<dbReference type="PANTHER" id="PTHR35147">
    <property type="entry name" value="CHEMORECEPTOR GLUTAMINE DEAMIDASE CHED-RELATED"/>
    <property type="match status" value="1"/>
</dbReference>
<dbReference type="EC" id="3.5.1.44" evidence="3"/>
<dbReference type="InterPro" id="IPR005659">
    <property type="entry name" value="Chemorcpt_Glu_NH3ase_CheD"/>
</dbReference>
<evidence type="ECO:0000313" key="5">
    <source>
        <dbReference type="EMBL" id="REH36717.1"/>
    </source>
</evidence>
<dbReference type="Gene3D" id="3.30.1330.200">
    <property type="match status" value="1"/>
</dbReference>
<dbReference type="GO" id="GO:0006935">
    <property type="term" value="P:chemotaxis"/>
    <property type="evidence" value="ECO:0007669"/>
    <property type="project" value="UniProtKB-UniRule"/>
</dbReference>
<feature type="transmembrane region" description="Helical" evidence="4">
    <location>
        <begin position="41"/>
        <end position="63"/>
    </location>
</feature>
<dbReference type="Proteomes" id="UP000256774">
    <property type="component" value="Unassembled WGS sequence"/>
</dbReference>
<dbReference type="PANTHER" id="PTHR35147:SF2">
    <property type="entry name" value="CHEMORECEPTOR GLUTAMINE DEAMIDASE CHED-RELATED"/>
    <property type="match status" value="1"/>
</dbReference>
<keyword evidence="2 3" id="KW-0378">Hydrolase</keyword>
<dbReference type="GO" id="GO:0050568">
    <property type="term" value="F:protein-glutamine glutaminase activity"/>
    <property type="evidence" value="ECO:0007669"/>
    <property type="project" value="UniProtKB-UniRule"/>
</dbReference>
<dbReference type="HAMAP" id="MF_01440">
    <property type="entry name" value="CheD"/>
    <property type="match status" value="1"/>
</dbReference>
<dbReference type="AlphaFoldDB" id="A0A3E0H3B7"/>
<keyword evidence="1 3" id="KW-0145">Chemotaxis</keyword>
<dbReference type="NCBIfam" id="NF010013">
    <property type="entry name" value="PRK13487.1"/>
    <property type="match status" value="1"/>
</dbReference>